<dbReference type="EMBL" id="GBRH01167539">
    <property type="protein sequence ID" value="JAE30357.1"/>
    <property type="molecule type" value="Transcribed_RNA"/>
</dbReference>
<reference evidence="1" key="2">
    <citation type="journal article" date="2015" name="Data Brief">
        <title>Shoot transcriptome of the giant reed, Arundo donax.</title>
        <authorList>
            <person name="Barrero R.A."/>
            <person name="Guerrero F.D."/>
            <person name="Moolhuijzen P."/>
            <person name="Goolsby J.A."/>
            <person name="Tidwell J."/>
            <person name="Bellgard S.E."/>
            <person name="Bellgard M.I."/>
        </authorList>
    </citation>
    <scope>NUCLEOTIDE SEQUENCE</scope>
    <source>
        <tissue evidence="1">Shoot tissue taken approximately 20 cm above the soil surface</tissue>
    </source>
</reference>
<reference evidence="1" key="1">
    <citation type="submission" date="2014-09" db="EMBL/GenBank/DDBJ databases">
        <authorList>
            <person name="Magalhaes I.L.F."/>
            <person name="Oliveira U."/>
            <person name="Santos F.R."/>
            <person name="Vidigal T.H.D.A."/>
            <person name="Brescovit A.D."/>
            <person name="Santos A.J."/>
        </authorList>
    </citation>
    <scope>NUCLEOTIDE SEQUENCE</scope>
    <source>
        <tissue evidence="1">Shoot tissue taken approximately 20 cm above the soil surface</tissue>
    </source>
</reference>
<organism evidence="1">
    <name type="scientific">Arundo donax</name>
    <name type="common">Giant reed</name>
    <name type="synonym">Donax arundinaceus</name>
    <dbReference type="NCBI Taxonomy" id="35708"/>
    <lineage>
        <taxon>Eukaryota</taxon>
        <taxon>Viridiplantae</taxon>
        <taxon>Streptophyta</taxon>
        <taxon>Embryophyta</taxon>
        <taxon>Tracheophyta</taxon>
        <taxon>Spermatophyta</taxon>
        <taxon>Magnoliopsida</taxon>
        <taxon>Liliopsida</taxon>
        <taxon>Poales</taxon>
        <taxon>Poaceae</taxon>
        <taxon>PACMAD clade</taxon>
        <taxon>Arundinoideae</taxon>
        <taxon>Arundineae</taxon>
        <taxon>Arundo</taxon>
    </lineage>
</organism>
<name>A0A0A9H0Q9_ARUDO</name>
<proteinExistence type="predicted"/>
<sequence>MLTAKFTLFQEKSYHRFLILSLPSRERASPQSGLLT</sequence>
<accession>A0A0A9H0Q9</accession>
<protein>
    <submittedName>
        <fullName evidence="1">Uncharacterized protein</fullName>
    </submittedName>
</protein>
<evidence type="ECO:0000313" key="1">
    <source>
        <dbReference type="EMBL" id="JAE30357.1"/>
    </source>
</evidence>
<dbReference type="AlphaFoldDB" id="A0A0A9H0Q9"/>